<name>A0AAD5S5Y4_9PEZI</name>
<dbReference type="InterPro" id="IPR051584">
    <property type="entry name" value="GPCR-associated_LMBR1"/>
</dbReference>
<feature type="transmembrane region" description="Helical" evidence="7">
    <location>
        <begin position="178"/>
        <end position="198"/>
    </location>
</feature>
<dbReference type="Pfam" id="PF04791">
    <property type="entry name" value="LMBR1"/>
    <property type="match status" value="1"/>
</dbReference>
<feature type="compositionally biased region" description="Gly residues" evidence="6">
    <location>
        <begin position="778"/>
        <end position="797"/>
    </location>
</feature>
<accession>A0AAD5S5Y4</accession>
<feature type="transmembrane region" description="Helical" evidence="7">
    <location>
        <begin position="537"/>
        <end position="556"/>
    </location>
</feature>
<feature type="transmembrane region" description="Helical" evidence="7">
    <location>
        <begin position="248"/>
        <end position="270"/>
    </location>
</feature>
<feature type="transmembrane region" description="Helical" evidence="7">
    <location>
        <begin position="219"/>
        <end position="236"/>
    </location>
</feature>
<dbReference type="PANTHER" id="PTHR21355:SF0">
    <property type="entry name" value="G-PROTEIN COUPLED RECEPTOR-ASSOCIATED PROTEIN LMBRD2"/>
    <property type="match status" value="1"/>
</dbReference>
<keyword evidence="5 7" id="KW-0472">Membrane</keyword>
<dbReference type="AlphaFoldDB" id="A0AAD5S5Y4"/>
<feature type="compositionally biased region" description="Gly residues" evidence="6">
    <location>
        <begin position="806"/>
        <end position="817"/>
    </location>
</feature>
<evidence type="ECO:0000256" key="1">
    <source>
        <dbReference type="ARBA" id="ARBA00004141"/>
    </source>
</evidence>
<dbReference type="EMBL" id="JAKWBI020000008">
    <property type="protein sequence ID" value="KAJ2906842.1"/>
    <property type="molecule type" value="Genomic_DNA"/>
</dbReference>
<feature type="transmembrane region" description="Helical" evidence="7">
    <location>
        <begin position="495"/>
        <end position="516"/>
    </location>
</feature>
<sequence length="817" mass="90782">MSQLVCALPHIHSHAPVTSLCWRLPPPSHQLPASNEPVQHKHPDTTHNPRTHTINKQDVHSHQPFHGGRSGSTSTITIAVVNNSFFFVKMASSPISSEIIALVSLLVLSLIILLILRYYLPLRSTPAYLLVPVFLAIWLPAGIVLLVPIDLASSNRTDDERALGVWLPDRLILVWWRITYWLTFVLTWFILPILAEYADAGYREPKAKLLYSLRSNGQYNIMVFGSGLLGLIYVFVSSGVSFEHFKGVLMALAYCWGLVLAIYLMGHGLVSIPRRLFRHASVCGRLRQLQAHAPRTYEKMEDAIIELEDIEQQVLELSRRKTGSARDFQDWVEELVEIANLPDTRPRPSTSLIDGRELRTIPTVITEKYLAELTRQLIRARHARSRFVSEWHDLLQQATETQAILDSNASKQLSFGDVPNHASWWERATLLTPYARFILHYYLVPYLSVGLGVFLSVASVLILWSELVKVFFPAGSVIRLTVVHHWSGMNGQVGFAGQVIAAWWILYMSAAALISVTEVKVWRGRALVRRNTAHESAFWYAMQVAKLSVPLSYNFMTFLSPPVYKNTIFYEFMGQLIDLTPLGKWFDYLFPVLILFPVAATMFGLYRRVKRFFGFGDLVEDEDEEENTTGYGTGTWREGRDLIERELSGNNIRSARREGFHSSTRVRGTPVLTVPGRRAGGSDTSRVDPSPARGPTRPGVTAAAAAAAAGAAAGSGQTPRTLVAGVPQDEEEDENFFTSLGHRMKNTFETLDKPRWLQDIGDGIKKPKWMADLEAGNAAGGSGGGSGSGGGGDGDGGSAADFRRWFGGGEGGGRIRL</sequence>
<feature type="transmembrane region" description="Helical" evidence="7">
    <location>
        <begin position="127"/>
        <end position="149"/>
    </location>
</feature>
<feature type="compositionally biased region" description="Low complexity" evidence="6">
    <location>
        <begin position="702"/>
        <end position="714"/>
    </location>
</feature>
<dbReference type="InterPro" id="IPR006876">
    <property type="entry name" value="LMBR1-like_membr_prot"/>
</dbReference>
<feature type="transmembrane region" description="Helical" evidence="7">
    <location>
        <begin position="99"/>
        <end position="120"/>
    </location>
</feature>
<feature type="region of interest" description="Disordered" evidence="6">
    <location>
        <begin position="653"/>
        <end position="730"/>
    </location>
</feature>
<comment type="similarity">
    <text evidence="2">Belongs to the LIMR family.</text>
</comment>
<comment type="caution">
    <text evidence="8">The sequence shown here is derived from an EMBL/GenBank/DDBJ whole genome shotgun (WGS) entry which is preliminary data.</text>
</comment>
<gene>
    <name evidence="8" type="ORF">MKZ38_010340</name>
</gene>
<dbReference type="Proteomes" id="UP001201980">
    <property type="component" value="Unassembled WGS sequence"/>
</dbReference>
<evidence type="ECO:0000256" key="6">
    <source>
        <dbReference type="SAM" id="MobiDB-lite"/>
    </source>
</evidence>
<protein>
    <submittedName>
        <fullName evidence="8">Uncharacterized protein</fullName>
    </submittedName>
</protein>
<feature type="transmembrane region" description="Helical" evidence="7">
    <location>
        <begin position="588"/>
        <end position="606"/>
    </location>
</feature>
<proteinExistence type="inferred from homology"/>
<feature type="transmembrane region" description="Helical" evidence="7">
    <location>
        <begin position="443"/>
        <end position="464"/>
    </location>
</feature>
<evidence type="ECO:0000256" key="3">
    <source>
        <dbReference type="ARBA" id="ARBA00022692"/>
    </source>
</evidence>
<keyword evidence="9" id="KW-1185">Reference proteome</keyword>
<reference evidence="8" key="1">
    <citation type="submission" date="2022-07" db="EMBL/GenBank/DDBJ databases">
        <title>Draft genome sequence of Zalerion maritima ATCC 34329, a (micro)plastics degrading marine fungus.</title>
        <authorList>
            <person name="Paco A."/>
            <person name="Goncalves M.F.M."/>
            <person name="Rocha-Santos T.A.P."/>
            <person name="Alves A."/>
        </authorList>
    </citation>
    <scope>NUCLEOTIDE SEQUENCE</scope>
    <source>
        <strain evidence="8">ATCC 34329</strain>
    </source>
</reference>
<evidence type="ECO:0000256" key="2">
    <source>
        <dbReference type="ARBA" id="ARBA00010487"/>
    </source>
</evidence>
<evidence type="ECO:0000256" key="7">
    <source>
        <dbReference type="SAM" id="Phobius"/>
    </source>
</evidence>
<comment type="subcellular location">
    <subcellularLocation>
        <location evidence="1">Membrane</location>
        <topology evidence="1">Multi-pass membrane protein</topology>
    </subcellularLocation>
</comment>
<dbReference type="GO" id="GO:0016020">
    <property type="term" value="C:membrane"/>
    <property type="evidence" value="ECO:0007669"/>
    <property type="project" value="UniProtKB-SubCell"/>
</dbReference>
<organism evidence="8 9">
    <name type="scientific">Zalerion maritima</name>
    <dbReference type="NCBI Taxonomy" id="339359"/>
    <lineage>
        <taxon>Eukaryota</taxon>
        <taxon>Fungi</taxon>
        <taxon>Dikarya</taxon>
        <taxon>Ascomycota</taxon>
        <taxon>Pezizomycotina</taxon>
        <taxon>Sordariomycetes</taxon>
        <taxon>Lulworthiomycetidae</taxon>
        <taxon>Lulworthiales</taxon>
        <taxon>Lulworthiaceae</taxon>
        <taxon>Zalerion</taxon>
    </lineage>
</organism>
<feature type="region of interest" description="Disordered" evidence="6">
    <location>
        <begin position="775"/>
        <end position="817"/>
    </location>
</feature>
<evidence type="ECO:0000313" key="9">
    <source>
        <dbReference type="Proteomes" id="UP001201980"/>
    </source>
</evidence>
<evidence type="ECO:0000256" key="4">
    <source>
        <dbReference type="ARBA" id="ARBA00022989"/>
    </source>
</evidence>
<keyword evidence="4 7" id="KW-1133">Transmembrane helix</keyword>
<evidence type="ECO:0000313" key="8">
    <source>
        <dbReference type="EMBL" id="KAJ2906842.1"/>
    </source>
</evidence>
<keyword evidence="3 7" id="KW-0812">Transmembrane</keyword>
<evidence type="ECO:0000256" key="5">
    <source>
        <dbReference type="ARBA" id="ARBA00023136"/>
    </source>
</evidence>
<dbReference type="PANTHER" id="PTHR21355">
    <property type="entry name" value="G-PROTEIN COUPLED RECEPTOR-ASSOCIATED PROTEIN LMBRD2"/>
    <property type="match status" value="1"/>
</dbReference>